<keyword evidence="2" id="KW-1185">Reference proteome</keyword>
<organism evidence="1 2">
    <name type="scientific">Choiromyces venosus 120613-1</name>
    <dbReference type="NCBI Taxonomy" id="1336337"/>
    <lineage>
        <taxon>Eukaryota</taxon>
        <taxon>Fungi</taxon>
        <taxon>Dikarya</taxon>
        <taxon>Ascomycota</taxon>
        <taxon>Pezizomycotina</taxon>
        <taxon>Pezizomycetes</taxon>
        <taxon>Pezizales</taxon>
        <taxon>Tuberaceae</taxon>
        <taxon>Choiromyces</taxon>
    </lineage>
</organism>
<protein>
    <submittedName>
        <fullName evidence="1">Uncharacterized protein</fullName>
    </submittedName>
</protein>
<reference evidence="1 2" key="1">
    <citation type="journal article" date="2018" name="Nat. Ecol. Evol.">
        <title>Pezizomycetes genomes reveal the molecular basis of ectomycorrhizal truffle lifestyle.</title>
        <authorList>
            <person name="Murat C."/>
            <person name="Payen T."/>
            <person name="Noel B."/>
            <person name="Kuo A."/>
            <person name="Morin E."/>
            <person name="Chen J."/>
            <person name="Kohler A."/>
            <person name="Krizsan K."/>
            <person name="Balestrini R."/>
            <person name="Da Silva C."/>
            <person name="Montanini B."/>
            <person name="Hainaut M."/>
            <person name="Levati E."/>
            <person name="Barry K.W."/>
            <person name="Belfiori B."/>
            <person name="Cichocki N."/>
            <person name="Clum A."/>
            <person name="Dockter R.B."/>
            <person name="Fauchery L."/>
            <person name="Guy J."/>
            <person name="Iotti M."/>
            <person name="Le Tacon F."/>
            <person name="Lindquist E.A."/>
            <person name="Lipzen A."/>
            <person name="Malagnac F."/>
            <person name="Mello A."/>
            <person name="Molinier V."/>
            <person name="Miyauchi S."/>
            <person name="Poulain J."/>
            <person name="Riccioni C."/>
            <person name="Rubini A."/>
            <person name="Sitrit Y."/>
            <person name="Splivallo R."/>
            <person name="Traeger S."/>
            <person name="Wang M."/>
            <person name="Zifcakova L."/>
            <person name="Wipf D."/>
            <person name="Zambonelli A."/>
            <person name="Paolocci F."/>
            <person name="Nowrousian M."/>
            <person name="Ottonello S."/>
            <person name="Baldrian P."/>
            <person name="Spatafora J.W."/>
            <person name="Henrissat B."/>
            <person name="Nagy L.G."/>
            <person name="Aury J.M."/>
            <person name="Wincker P."/>
            <person name="Grigoriev I.V."/>
            <person name="Bonfante P."/>
            <person name="Martin F.M."/>
        </authorList>
    </citation>
    <scope>NUCLEOTIDE SEQUENCE [LARGE SCALE GENOMIC DNA]</scope>
    <source>
        <strain evidence="1 2">120613-1</strain>
    </source>
</reference>
<dbReference type="Proteomes" id="UP000276215">
    <property type="component" value="Unassembled WGS sequence"/>
</dbReference>
<dbReference type="AlphaFoldDB" id="A0A3N4JUD6"/>
<evidence type="ECO:0000313" key="1">
    <source>
        <dbReference type="EMBL" id="RPB01964.1"/>
    </source>
</evidence>
<gene>
    <name evidence="1" type="ORF">L873DRAFT_568099</name>
</gene>
<sequence>MSYCSADYCTSTSRHRPLEQLKTKLCTRLQRQPRGEPACISKHKLTFTRASCQNCSCNDDAPWYRKRHAYLQPLRGWSRRHRISLMPIQSPTHSLSSVHTATVLTTGSPYRLSRSMKPSSTSESRILICRLSQSPHEILSIHLSIHRATPDRTKQPETRSLSAPQFSGKVPADNLTIILTTQLSPTIPRPLSASHYRFIVDSKKT</sequence>
<evidence type="ECO:0000313" key="2">
    <source>
        <dbReference type="Proteomes" id="UP000276215"/>
    </source>
</evidence>
<name>A0A3N4JUD6_9PEZI</name>
<dbReference type="EMBL" id="ML120370">
    <property type="protein sequence ID" value="RPB01964.1"/>
    <property type="molecule type" value="Genomic_DNA"/>
</dbReference>
<accession>A0A3N4JUD6</accession>
<proteinExistence type="predicted"/>